<organism evidence="1 2">
    <name type="scientific">Sphingobacterium siyangense</name>
    <dbReference type="NCBI Taxonomy" id="459529"/>
    <lineage>
        <taxon>Bacteria</taxon>
        <taxon>Pseudomonadati</taxon>
        <taxon>Bacteroidota</taxon>
        <taxon>Sphingobacteriia</taxon>
        <taxon>Sphingobacteriales</taxon>
        <taxon>Sphingobacteriaceae</taxon>
        <taxon>Sphingobacterium</taxon>
    </lineage>
</organism>
<protein>
    <submittedName>
        <fullName evidence="1">Uncharacterized protein</fullName>
    </submittedName>
</protein>
<evidence type="ECO:0000313" key="2">
    <source>
        <dbReference type="Proteomes" id="UP000315908"/>
    </source>
</evidence>
<dbReference type="Proteomes" id="UP000315908">
    <property type="component" value="Unassembled WGS sequence"/>
</dbReference>
<dbReference type="EMBL" id="VLKR01000021">
    <property type="protein sequence ID" value="TWI17500.1"/>
    <property type="molecule type" value="Genomic_DNA"/>
</dbReference>
<evidence type="ECO:0000313" key="1">
    <source>
        <dbReference type="EMBL" id="TWI17500.1"/>
    </source>
</evidence>
<comment type="caution">
    <text evidence="1">The sequence shown here is derived from an EMBL/GenBank/DDBJ whole genome shotgun (WGS) entry which is preliminary data.</text>
</comment>
<dbReference type="RefSeq" id="WP_145328958.1">
    <property type="nucleotide sequence ID" value="NZ_VLKR01000021.1"/>
</dbReference>
<sequence length="181" mass="21613">MKKKSRKITWREFRYLRKGQFNNHLLTLKNFSEDKKNCSKNFLHFINMCLCKEIRCKDFNSTHAYLELGKAIDLAWLIFNKSGLRRKNKKYVLPNHSDEIDCSCNYRLEVYPPDFLTKMFSYQSHRDWYTAIDELLFSYLDPSFSCTFLSYSEDLIPLQETLSDLPIVLKTIHLNEGKIDK</sequence>
<gene>
    <name evidence="1" type="ORF">IQ31_03646</name>
</gene>
<proteinExistence type="predicted"/>
<reference evidence="1 2" key="1">
    <citation type="journal article" date="2015" name="Stand. Genomic Sci.">
        <title>Genomic Encyclopedia of Bacterial and Archaeal Type Strains, Phase III: the genomes of soil and plant-associated and newly described type strains.</title>
        <authorList>
            <person name="Whitman W.B."/>
            <person name="Woyke T."/>
            <person name="Klenk H.P."/>
            <person name="Zhou Y."/>
            <person name="Lilburn T.G."/>
            <person name="Beck B.J."/>
            <person name="De Vos P."/>
            <person name="Vandamme P."/>
            <person name="Eisen J.A."/>
            <person name="Garrity G."/>
            <person name="Hugenholtz P."/>
            <person name="Kyrpides N.C."/>
        </authorList>
    </citation>
    <scope>NUCLEOTIDE SEQUENCE [LARGE SCALE GENOMIC DNA]</scope>
    <source>
        <strain evidence="1 2">CGMCC 1.6855</strain>
    </source>
</reference>
<dbReference type="AlphaFoldDB" id="A0A562MC85"/>
<accession>A0A562MC85</accession>
<name>A0A562MC85_9SPHI</name>
<dbReference type="OrthoDB" id="9976708at2"/>